<evidence type="ECO:0000256" key="1">
    <source>
        <dbReference type="ARBA" id="ARBA00004635"/>
    </source>
</evidence>
<sequence length="325" mass="36028">MKNQVVFLFNYIFIEFTRKDDLLSSFLCLHYNSPRGDKMRKRYLMVFAILGLLVLGGCQAKQDQSKVYKIGVATDRAAEIFRHVGERLEKEEGIQIEPIVFSDFVQPNVALAEGDIAANAYQYAPFLADFNQSHQTDLVPLGYLSVEPMGIWASAGIESLDQVPEGARIAVTNDPINTGNALIQLEKAGLLTLKDSAGALPTQDDIASNPKRLEFIAMDGGQVPRALGDTELILTGVTIASEAGLAKESAIYFEDTSNTSKLFRLNFVVRREDLDDPILRKILDYYQSEDTVRYAQETGSGTFYPGWGPGEDATRDYDAFVQEEA</sequence>
<organism evidence="8 9">
    <name type="scientific">Aerococcus sanguinicola</name>
    <dbReference type="NCBI Taxonomy" id="119206"/>
    <lineage>
        <taxon>Bacteria</taxon>
        <taxon>Bacillati</taxon>
        <taxon>Bacillota</taxon>
        <taxon>Bacilli</taxon>
        <taxon>Lactobacillales</taxon>
        <taxon>Aerococcaceae</taxon>
        <taxon>Aerococcus</taxon>
    </lineage>
</organism>
<evidence type="ECO:0000256" key="7">
    <source>
        <dbReference type="SAM" id="Phobius"/>
    </source>
</evidence>
<keyword evidence="3" id="KW-0732">Signal</keyword>
<dbReference type="InterPro" id="IPR004872">
    <property type="entry name" value="Lipoprotein_NlpA"/>
</dbReference>
<keyword evidence="7" id="KW-0812">Transmembrane</keyword>
<dbReference type="SUPFAM" id="SSF53850">
    <property type="entry name" value="Periplasmic binding protein-like II"/>
    <property type="match status" value="1"/>
</dbReference>
<keyword evidence="7" id="KW-1133">Transmembrane helix</keyword>
<evidence type="ECO:0000256" key="2">
    <source>
        <dbReference type="ARBA" id="ARBA00008973"/>
    </source>
</evidence>
<feature type="transmembrane region" description="Helical" evidence="7">
    <location>
        <begin position="43"/>
        <end position="60"/>
    </location>
</feature>
<evidence type="ECO:0000256" key="4">
    <source>
        <dbReference type="ARBA" id="ARBA00023136"/>
    </source>
</evidence>
<dbReference type="EMBL" id="VYWO01000002">
    <property type="protein sequence ID" value="KAA9301251.1"/>
    <property type="molecule type" value="Genomic_DNA"/>
</dbReference>
<dbReference type="STRING" id="119206.AWM72_03640"/>
<accession>A0A5N1GMJ0</accession>
<gene>
    <name evidence="8" type="ORF">F6I03_05115</name>
</gene>
<proteinExistence type="inferred from homology"/>
<keyword evidence="6" id="KW-0449">Lipoprotein</keyword>
<keyword evidence="5" id="KW-0564">Palmitate</keyword>
<dbReference type="GO" id="GO:0016020">
    <property type="term" value="C:membrane"/>
    <property type="evidence" value="ECO:0007669"/>
    <property type="project" value="UniProtKB-SubCell"/>
</dbReference>
<evidence type="ECO:0000313" key="8">
    <source>
        <dbReference type="EMBL" id="KAA9301251.1"/>
    </source>
</evidence>
<dbReference type="Gene3D" id="3.40.190.10">
    <property type="entry name" value="Periplasmic binding protein-like II"/>
    <property type="match status" value="2"/>
</dbReference>
<protein>
    <recommendedName>
        <fullName evidence="10">Methionine ABC transporter substrate-binding protein</fullName>
    </recommendedName>
</protein>
<dbReference type="PANTHER" id="PTHR30429">
    <property type="entry name" value="D-METHIONINE-BINDING LIPOPROTEIN METQ"/>
    <property type="match status" value="1"/>
</dbReference>
<name>A0A5N1GMJ0_9LACT</name>
<comment type="subcellular location">
    <subcellularLocation>
        <location evidence="1">Membrane</location>
        <topology evidence="1">Lipid-anchor</topology>
    </subcellularLocation>
</comment>
<dbReference type="Proteomes" id="UP000327148">
    <property type="component" value="Unassembled WGS sequence"/>
</dbReference>
<evidence type="ECO:0000256" key="5">
    <source>
        <dbReference type="ARBA" id="ARBA00023139"/>
    </source>
</evidence>
<evidence type="ECO:0000313" key="9">
    <source>
        <dbReference type="Proteomes" id="UP000327148"/>
    </source>
</evidence>
<keyword evidence="4 7" id="KW-0472">Membrane</keyword>
<dbReference type="OrthoDB" id="9812878at2"/>
<evidence type="ECO:0000256" key="3">
    <source>
        <dbReference type="ARBA" id="ARBA00022729"/>
    </source>
</evidence>
<evidence type="ECO:0008006" key="10">
    <source>
        <dbReference type="Google" id="ProtNLM"/>
    </source>
</evidence>
<comment type="similarity">
    <text evidence="2">Belongs to the NlpA lipoprotein family.</text>
</comment>
<dbReference type="Pfam" id="PF03180">
    <property type="entry name" value="Lipoprotein_9"/>
    <property type="match status" value="1"/>
</dbReference>
<dbReference type="AlphaFoldDB" id="A0A5N1GMJ0"/>
<comment type="caution">
    <text evidence="8">The sequence shown here is derived from an EMBL/GenBank/DDBJ whole genome shotgun (WGS) entry which is preliminary data.</text>
</comment>
<reference evidence="8 9" key="1">
    <citation type="submission" date="2019-09" db="EMBL/GenBank/DDBJ databases">
        <title>Draft genome sequence assemblies of isolates from the urinary tract.</title>
        <authorList>
            <person name="Mores C.R."/>
            <person name="Putonti C."/>
            <person name="Wolfe A.J."/>
        </authorList>
    </citation>
    <scope>NUCLEOTIDE SEQUENCE [LARGE SCALE GENOMIC DNA]</scope>
    <source>
        <strain evidence="8 9">UMB623</strain>
    </source>
</reference>
<dbReference type="PANTHER" id="PTHR30429:SF1">
    <property type="entry name" value="D-METHIONINE-BINDING LIPOPROTEIN METQ-RELATED"/>
    <property type="match status" value="1"/>
</dbReference>
<evidence type="ECO:0000256" key="6">
    <source>
        <dbReference type="ARBA" id="ARBA00023288"/>
    </source>
</evidence>